<dbReference type="AlphaFoldDB" id="X0YJ02"/>
<organism evidence="1">
    <name type="scientific">marine sediment metagenome</name>
    <dbReference type="NCBI Taxonomy" id="412755"/>
    <lineage>
        <taxon>unclassified sequences</taxon>
        <taxon>metagenomes</taxon>
        <taxon>ecological metagenomes</taxon>
    </lineage>
</organism>
<gene>
    <name evidence="1" type="ORF">S01H1_65401</name>
</gene>
<comment type="caution">
    <text evidence="1">The sequence shown here is derived from an EMBL/GenBank/DDBJ whole genome shotgun (WGS) entry which is preliminary data.</text>
</comment>
<feature type="non-terminal residue" evidence="1">
    <location>
        <position position="1"/>
    </location>
</feature>
<proteinExistence type="predicted"/>
<dbReference type="EMBL" id="BARS01043174">
    <property type="protein sequence ID" value="GAG36796.1"/>
    <property type="molecule type" value="Genomic_DNA"/>
</dbReference>
<accession>X0YJ02</accession>
<evidence type="ECO:0000313" key="1">
    <source>
        <dbReference type="EMBL" id="GAG36796.1"/>
    </source>
</evidence>
<name>X0YJ02_9ZZZZ</name>
<protein>
    <recommendedName>
        <fullName evidence="2">NAD(+) kinase</fullName>
    </recommendedName>
</protein>
<evidence type="ECO:0008006" key="2">
    <source>
        <dbReference type="Google" id="ProtNLM"/>
    </source>
</evidence>
<sequence length="33" mass="3938">DVRFKLVVAPGHSYYRTLREKLGWSGRLHFGYK</sequence>
<reference evidence="1" key="1">
    <citation type="journal article" date="2014" name="Front. Microbiol.">
        <title>High frequency of phylogenetically diverse reductive dehalogenase-homologous genes in deep subseafloor sedimentary metagenomes.</title>
        <authorList>
            <person name="Kawai M."/>
            <person name="Futagami T."/>
            <person name="Toyoda A."/>
            <person name="Takaki Y."/>
            <person name="Nishi S."/>
            <person name="Hori S."/>
            <person name="Arai W."/>
            <person name="Tsubouchi T."/>
            <person name="Morono Y."/>
            <person name="Uchiyama I."/>
            <person name="Ito T."/>
            <person name="Fujiyama A."/>
            <person name="Inagaki F."/>
            <person name="Takami H."/>
        </authorList>
    </citation>
    <scope>NUCLEOTIDE SEQUENCE</scope>
    <source>
        <strain evidence="1">Expedition CK06-06</strain>
    </source>
</reference>